<feature type="chain" id="PRO_5043354843" description="Dickkopf N-terminal cysteine-rich domain-containing protein" evidence="3">
    <location>
        <begin position="45"/>
        <end position="381"/>
    </location>
</feature>
<evidence type="ECO:0000256" key="1">
    <source>
        <dbReference type="SAM" id="MobiDB-lite"/>
    </source>
</evidence>
<evidence type="ECO:0000313" key="4">
    <source>
        <dbReference type="EMBL" id="CAD6934029.1"/>
    </source>
</evidence>
<evidence type="ECO:0008006" key="8">
    <source>
        <dbReference type="Google" id="ProtNLM"/>
    </source>
</evidence>
<evidence type="ECO:0000313" key="5">
    <source>
        <dbReference type="EMBL" id="KAE8255438.1"/>
    </source>
</evidence>
<keyword evidence="2" id="KW-1133">Transmembrane helix</keyword>
<keyword evidence="7" id="KW-1185">Reference proteome</keyword>
<comment type="caution">
    <text evidence="5">The sequence shown here is derived from an EMBL/GenBank/DDBJ whole genome shotgun (WGS) entry which is preliminary data.</text>
</comment>
<accession>A0A177V901</accession>
<evidence type="ECO:0000313" key="7">
    <source>
        <dbReference type="Proteomes" id="UP000836402"/>
    </source>
</evidence>
<keyword evidence="3" id="KW-0732">Signal</keyword>
<dbReference type="Proteomes" id="UP000077671">
    <property type="component" value="Unassembled WGS sequence"/>
</dbReference>
<feature type="signal peptide" evidence="3">
    <location>
        <begin position="1"/>
        <end position="44"/>
    </location>
</feature>
<protein>
    <recommendedName>
        <fullName evidence="8">Dickkopf N-terminal cysteine-rich domain-containing protein</fullName>
    </recommendedName>
</protein>
<evidence type="ECO:0000256" key="3">
    <source>
        <dbReference type="SAM" id="SignalP"/>
    </source>
</evidence>
<dbReference type="EMBL" id="CAJHJG010003653">
    <property type="protein sequence ID" value="CAD6934029.1"/>
    <property type="molecule type" value="Genomic_DNA"/>
</dbReference>
<feature type="transmembrane region" description="Helical" evidence="2">
    <location>
        <begin position="268"/>
        <end position="292"/>
    </location>
</feature>
<dbReference type="AlphaFoldDB" id="A0A177V901"/>
<feature type="region of interest" description="Disordered" evidence="1">
    <location>
        <begin position="352"/>
        <end position="381"/>
    </location>
</feature>
<evidence type="ECO:0000256" key="2">
    <source>
        <dbReference type="SAM" id="Phobius"/>
    </source>
</evidence>
<keyword evidence="2" id="KW-0472">Membrane</keyword>
<organism evidence="5 6">
    <name type="scientific">Tilletia caries</name>
    <name type="common">wheat bunt fungus</name>
    <dbReference type="NCBI Taxonomy" id="13290"/>
    <lineage>
        <taxon>Eukaryota</taxon>
        <taxon>Fungi</taxon>
        <taxon>Dikarya</taxon>
        <taxon>Basidiomycota</taxon>
        <taxon>Ustilaginomycotina</taxon>
        <taxon>Exobasidiomycetes</taxon>
        <taxon>Tilletiales</taxon>
        <taxon>Tilletiaceae</taxon>
        <taxon>Tilletia</taxon>
    </lineage>
</organism>
<evidence type="ECO:0000313" key="6">
    <source>
        <dbReference type="Proteomes" id="UP000077671"/>
    </source>
</evidence>
<name>A0A177V901_9BASI</name>
<feature type="region of interest" description="Disordered" evidence="1">
    <location>
        <begin position="1"/>
        <end position="22"/>
    </location>
</feature>
<reference evidence="4" key="3">
    <citation type="submission" date="2020-10" db="EMBL/GenBank/DDBJ databases">
        <authorList>
            <person name="Sedaghatjoo S."/>
        </authorList>
    </citation>
    <scope>NUCLEOTIDE SEQUENCE</scope>
    <source>
        <strain evidence="4">AZH3</strain>
    </source>
</reference>
<gene>
    <name evidence="5" type="ORF">A4X03_0g5565</name>
    <name evidence="4" type="ORF">JKIAZH3_G5599</name>
</gene>
<feature type="compositionally biased region" description="Basic and acidic residues" evidence="1">
    <location>
        <begin position="369"/>
        <end position="381"/>
    </location>
</feature>
<dbReference type="Proteomes" id="UP000836402">
    <property type="component" value="Unassembled WGS sequence"/>
</dbReference>
<proteinExistence type="predicted"/>
<feature type="compositionally biased region" description="Polar residues" evidence="1">
    <location>
        <begin position="352"/>
        <end position="367"/>
    </location>
</feature>
<sequence>MRLLPRSSAAQGEQERTSKRRPTSLAKNMLLTLLAIASIGLANAQQDQGEDCPPSYPDILGQPCSLGSNRLALDTNQFLSDCGYTAFCDPGTNTCRPNQCRRDEYPFGYKRKCEWPPLCDSGFFCPDESSGCLPVRNVGSSCQLNRDDECDFSVRGTDTICLHNTCQVVNATAGQACISDNVIYTVYTSYSSSYGEIVSRDNCVSGYYCDGFRNVCLQAKNVGDQCSANKECRSYNCLDSSVSVDIPLNNSPRGRCGPAPSIPTRPGIWVYIVITAAIIIGAMGLCCALIQIHARGRRRTRQERKKYFEKQALLRDDVYEAYYRASVNKEMSASGDGGENLGNGRMYGSISAMSQRSAANPATTQPLTLRDEKDTAHGTAL</sequence>
<keyword evidence="2" id="KW-0812">Transmembrane</keyword>
<reference evidence="5" key="2">
    <citation type="journal article" date="2019" name="IMA Fungus">
        <title>Genome sequencing and comparison of five Tilletia species to identify candidate genes for the detection of regulated species infecting wheat.</title>
        <authorList>
            <person name="Nguyen H.D.T."/>
            <person name="Sultana T."/>
            <person name="Kesanakurti P."/>
            <person name="Hambleton S."/>
        </authorList>
    </citation>
    <scope>NUCLEOTIDE SEQUENCE</scope>
    <source>
        <strain evidence="5">DAOMC 238032</strain>
    </source>
</reference>
<reference evidence="5" key="1">
    <citation type="submission" date="2016-04" db="EMBL/GenBank/DDBJ databases">
        <authorList>
            <person name="Nguyen H.D."/>
            <person name="Kesanakurti P."/>
            <person name="Cullis J."/>
            <person name="Levesque C.A."/>
            <person name="Hambleton S."/>
        </authorList>
    </citation>
    <scope>NUCLEOTIDE SEQUENCE</scope>
    <source>
        <strain evidence="5">DAOMC 238032</strain>
    </source>
</reference>
<dbReference type="EMBL" id="LWDD02000907">
    <property type="protein sequence ID" value="KAE8255438.1"/>
    <property type="molecule type" value="Genomic_DNA"/>
</dbReference>